<dbReference type="InterPro" id="IPR058625">
    <property type="entry name" value="MdtA-like_BSH"/>
</dbReference>
<dbReference type="SUPFAM" id="SSF111369">
    <property type="entry name" value="HlyD-like secretion proteins"/>
    <property type="match status" value="1"/>
</dbReference>
<feature type="domain" description="Multidrug resistance protein MdtA-like barrel-sandwich hybrid" evidence="3">
    <location>
        <begin position="70"/>
        <end position="218"/>
    </location>
</feature>
<organism evidence="4 5">
    <name type="scientific">Corallococcus praedator</name>
    <dbReference type="NCBI Taxonomy" id="2316724"/>
    <lineage>
        <taxon>Bacteria</taxon>
        <taxon>Pseudomonadati</taxon>
        <taxon>Myxococcota</taxon>
        <taxon>Myxococcia</taxon>
        <taxon>Myxococcales</taxon>
        <taxon>Cystobacterineae</taxon>
        <taxon>Myxococcaceae</taxon>
        <taxon>Corallococcus</taxon>
    </lineage>
</organism>
<gene>
    <name evidence="4" type="ORF">D7Y13_02460</name>
</gene>
<proteinExistence type="inferred from homology"/>
<comment type="caution">
    <text evidence="4">The sequence shown here is derived from an EMBL/GenBank/DDBJ whole genome shotgun (WGS) entry which is preliminary data.</text>
</comment>
<keyword evidence="5" id="KW-1185">Reference proteome</keyword>
<dbReference type="EMBL" id="RAWI01000010">
    <property type="protein sequence ID" value="RKI16409.1"/>
    <property type="molecule type" value="Genomic_DNA"/>
</dbReference>
<sequence length="319" mass="34299">MRYFKRWSTTRLGAVGLLAALSACLGLVIVKSRVIPLREPSSSLTRGGPCRPPIALRREEWLGVALSAQSAEVTARVEGRLKRLAVREGDRVKEGAELGVLELKEEEQLLAVAEAALAVARAEELRARVSVDEKKDLLARAELPAAGVLPAQEVAQARFQHQMAVADLEAARARLQQRQAELEQARARLAEGRLRSPFDGVVTARYLSVGALVRVGTPILRVIQDKDGWVRFAIPEGQVRDLAVGASVVVRPKAGEALLRAKVTSIAAEVDAASRMVFATAVQDTGSTDMRFTFGEVVRVRPEADGGGATTESAPCVSQ</sequence>
<evidence type="ECO:0000259" key="3">
    <source>
        <dbReference type="Pfam" id="PF25917"/>
    </source>
</evidence>
<dbReference type="PANTHER" id="PTHR30469">
    <property type="entry name" value="MULTIDRUG RESISTANCE PROTEIN MDTA"/>
    <property type="match status" value="1"/>
</dbReference>
<dbReference type="InterPro" id="IPR006143">
    <property type="entry name" value="RND_pump_MFP"/>
</dbReference>
<dbReference type="Proteomes" id="UP000278907">
    <property type="component" value="Unassembled WGS sequence"/>
</dbReference>
<evidence type="ECO:0000313" key="5">
    <source>
        <dbReference type="Proteomes" id="UP000278907"/>
    </source>
</evidence>
<dbReference type="PANTHER" id="PTHR30469:SF15">
    <property type="entry name" value="HLYD FAMILY OF SECRETION PROTEINS"/>
    <property type="match status" value="1"/>
</dbReference>
<reference evidence="4 5" key="1">
    <citation type="submission" date="2018-09" db="EMBL/GenBank/DDBJ databases">
        <authorList>
            <person name="Livingstone P.G."/>
            <person name="Whitworth D.E."/>
        </authorList>
    </citation>
    <scope>NUCLEOTIDE SEQUENCE [LARGE SCALE GENOMIC DNA]</scope>
    <source>
        <strain evidence="4 5">CA031B</strain>
    </source>
</reference>
<evidence type="ECO:0000313" key="4">
    <source>
        <dbReference type="EMBL" id="RKI16409.1"/>
    </source>
</evidence>
<name>A0ABX9QRD2_9BACT</name>
<accession>A0ABX9QRD2</accession>
<dbReference type="Pfam" id="PF25917">
    <property type="entry name" value="BSH_RND"/>
    <property type="match status" value="1"/>
</dbReference>
<dbReference type="NCBIfam" id="TIGR01730">
    <property type="entry name" value="RND_mfp"/>
    <property type="match status" value="1"/>
</dbReference>
<dbReference type="Gene3D" id="1.10.287.470">
    <property type="entry name" value="Helix hairpin bin"/>
    <property type="match status" value="1"/>
</dbReference>
<comment type="similarity">
    <text evidence="1">Belongs to the membrane fusion protein (MFP) (TC 8.A.1) family.</text>
</comment>
<evidence type="ECO:0000256" key="2">
    <source>
        <dbReference type="SAM" id="Coils"/>
    </source>
</evidence>
<dbReference type="Gene3D" id="2.40.50.100">
    <property type="match status" value="1"/>
</dbReference>
<evidence type="ECO:0000256" key="1">
    <source>
        <dbReference type="ARBA" id="ARBA00009477"/>
    </source>
</evidence>
<feature type="coiled-coil region" evidence="2">
    <location>
        <begin position="165"/>
        <end position="195"/>
    </location>
</feature>
<protein>
    <submittedName>
        <fullName evidence="4">Efflux RND transporter periplasmic adaptor subunit</fullName>
    </submittedName>
</protein>
<keyword evidence="2" id="KW-0175">Coiled coil</keyword>
<dbReference type="Gene3D" id="2.40.30.170">
    <property type="match status" value="1"/>
</dbReference>
<dbReference type="PROSITE" id="PS51257">
    <property type="entry name" value="PROKAR_LIPOPROTEIN"/>
    <property type="match status" value="1"/>
</dbReference>